<comment type="subcellular location">
    <subcellularLocation>
        <location evidence="1 9">Cell inner membrane</location>
        <topology evidence="1 9">Multi-pass membrane protein</topology>
    </subcellularLocation>
</comment>
<dbReference type="HOGENOM" id="CLU_086356_2_2_6"/>
<gene>
    <name evidence="11" type="ordered locus">CJA_0195</name>
</gene>
<evidence type="ECO:0000256" key="2">
    <source>
        <dbReference type="ARBA" id="ARBA00022448"/>
    </source>
</evidence>
<feature type="transmembrane region" description="Helical" evidence="9">
    <location>
        <begin position="21"/>
        <end position="49"/>
    </location>
</feature>
<proteinExistence type="inferred from homology"/>
<keyword evidence="7 9" id="KW-0472">Membrane</keyword>
<evidence type="ECO:0000313" key="11">
    <source>
        <dbReference type="EMBL" id="ACE83899.1"/>
    </source>
</evidence>
<evidence type="ECO:0000256" key="8">
    <source>
        <dbReference type="ARBA" id="ARBA00038436"/>
    </source>
</evidence>
<evidence type="ECO:0000256" key="6">
    <source>
        <dbReference type="ARBA" id="ARBA00022989"/>
    </source>
</evidence>
<dbReference type="PANTHER" id="PTHR35011:SF4">
    <property type="entry name" value="SLL1102 PROTEIN"/>
    <property type="match status" value="1"/>
</dbReference>
<evidence type="ECO:0000256" key="5">
    <source>
        <dbReference type="ARBA" id="ARBA00022692"/>
    </source>
</evidence>
<dbReference type="eggNOG" id="COG4665">
    <property type="taxonomic scope" value="Bacteria"/>
</dbReference>
<dbReference type="KEGG" id="cja:CJA_0195"/>
<keyword evidence="12" id="KW-1185">Reference proteome</keyword>
<comment type="similarity">
    <text evidence="8 9">Belongs to the TRAP transporter small permease family.</text>
</comment>
<dbReference type="RefSeq" id="WP_012485878.1">
    <property type="nucleotide sequence ID" value="NC_010995.1"/>
</dbReference>
<evidence type="ECO:0000256" key="9">
    <source>
        <dbReference type="RuleBase" id="RU369079"/>
    </source>
</evidence>
<dbReference type="Pfam" id="PF04290">
    <property type="entry name" value="DctQ"/>
    <property type="match status" value="1"/>
</dbReference>
<keyword evidence="6 9" id="KW-1133">Transmembrane helix</keyword>
<reference evidence="11 12" key="1">
    <citation type="journal article" date="2008" name="J. Bacteriol.">
        <title>Insights into plant cell wall degradation from the genome sequence of the soil bacterium Cellvibrio japonicus.</title>
        <authorList>
            <person name="Deboy R.T."/>
            <person name="Mongodin E.F."/>
            <person name="Fouts D.E."/>
            <person name="Tailford L.E."/>
            <person name="Khouri H."/>
            <person name="Emerson J.B."/>
            <person name="Mohamoud Y."/>
            <person name="Watkins K."/>
            <person name="Henrissat B."/>
            <person name="Gilbert H.J."/>
            <person name="Nelson K.E."/>
        </authorList>
    </citation>
    <scope>NUCLEOTIDE SEQUENCE [LARGE SCALE GENOMIC DNA]</scope>
    <source>
        <strain evidence="11 12">Ueda107</strain>
    </source>
</reference>
<keyword evidence="5 9" id="KW-0812">Transmembrane</keyword>
<evidence type="ECO:0000259" key="10">
    <source>
        <dbReference type="Pfam" id="PF04290"/>
    </source>
</evidence>
<comment type="function">
    <text evidence="9">Part of the tripartite ATP-independent periplasmic (TRAP) transport system.</text>
</comment>
<feature type="transmembrane region" description="Helical" evidence="9">
    <location>
        <begin position="99"/>
        <end position="122"/>
    </location>
</feature>
<comment type="subunit">
    <text evidence="9">The complex comprises the extracytoplasmic solute receptor protein and the two transmembrane proteins.</text>
</comment>
<dbReference type="STRING" id="498211.CJA_0195"/>
<protein>
    <recommendedName>
        <fullName evidence="9">TRAP transporter small permease protein</fullName>
    </recommendedName>
</protein>
<keyword evidence="4 9" id="KW-0997">Cell inner membrane</keyword>
<dbReference type="InterPro" id="IPR007387">
    <property type="entry name" value="TRAP_DctQ"/>
</dbReference>
<evidence type="ECO:0000256" key="7">
    <source>
        <dbReference type="ARBA" id="ARBA00023136"/>
    </source>
</evidence>
<evidence type="ECO:0000256" key="4">
    <source>
        <dbReference type="ARBA" id="ARBA00022519"/>
    </source>
</evidence>
<accession>B3PGE0</accession>
<dbReference type="InterPro" id="IPR055348">
    <property type="entry name" value="DctQ"/>
</dbReference>
<dbReference type="Proteomes" id="UP000001036">
    <property type="component" value="Chromosome"/>
</dbReference>
<dbReference type="PANTHER" id="PTHR35011">
    <property type="entry name" value="2,3-DIKETO-L-GULONATE TRAP TRANSPORTER SMALL PERMEASE PROTEIN YIAM"/>
    <property type="match status" value="1"/>
</dbReference>
<evidence type="ECO:0000256" key="1">
    <source>
        <dbReference type="ARBA" id="ARBA00004429"/>
    </source>
</evidence>
<dbReference type="GO" id="GO:0022857">
    <property type="term" value="F:transmembrane transporter activity"/>
    <property type="evidence" value="ECO:0007669"/>
    <property type="project" value="UniProtKB-UniRule"/>
</dbReference>
<evidence type="ECO:0000256" key="3">
    <source>
        <dbReference type="ARBA" id="ARBA00022475"/>
    </source>
</evidence>
<dbReference type="OrthoDB" id="9795655at2"/>
<feature type="domain" description="Tripartite ATP-independent periplasmic transporters DctQ component" evidence="10">
    <location>
        <begin position="37"/>
        <end position="169"/>
    </location>
</feature>
<dbReference type="AlphaFoldDB" id="B3PGE0"/>
<feature type="transmembrane region" description="Helical" evidence="9">
    <location>
        <begin position="142"/>
        <end position="164"/>
    </location>
</feature>
<keyword evidence="3" id="KW-1003">Cell membrane</keyword>
<sequence>MSQLISRSAKDSPSAIRWLDAITDITGSTTAWLTLAMVLISSLVVILRHGFNIGSIALQDSVTYMHGMVFMMGAAYTLKQGGHVRVDILYNRFSPRSRAWVDALGSLVFTLPVVVFIGWGSWDYVMRAWEIRESSNDSGGLGGVYLFKTLLPLMALSLGLQAFAELLRNLWYLMQPAESTAC</sequence>
<feature type="transmembrane region" description="Helical" evidence="9">
    <location>
        <begin position="61"/>
        <end position="78"/>
    </location>
</feature>
<evidence type="ECO:0000313" key="12">
    <source>
        <dbReference type="Proteomes" id="UP000001036"/>
    </source>
</evidence>
<organism evidence="11 12">
    <name type="scientific">Cellvibrio japonicus (strain Ueda107)</name>
    <name type="common">Pseudomonas fluorescens subsp. cellulosa</name>
    <dbReference type="NCBI Taxonomy" id="498211"/>
    <lineage>
        <taxon>Bacteria</taxon>
        <taxon>Pseudomonadati</taxon>
        <taxon>Pseudomonadota</taxon>
        <taxon>Gammaproteobacteria</taxon>
        <taxon>Cellvibrionales</taxon>
        <taxon>Cellvibrionaceae</taxon>
        <taxon>Cellvibrio</taxon>
    </lineage>
</organism>
<name>B3PGE0_CELJU</name>
<dbReference type="GO" id="GO:0005886">
    <property type="term" value="C:plasma membrane"/>
    <property type="evidence" value="ECO:0007669"/>
    <property type="project" value="UniProtKB-SubCell"/>
</dbReference>
<dbReference type="EMBL" id="CP000934">
    <property type="protein sequence ID" value="ACE83899.1"/>
    <property type="molecule type" value="Genomic_DNA"/>
</dbReference>
<keyword evidence="2 9" id="KW-0813">Transport</keyword>